<dbReference type="Proteomes" id="UP000321514">
    <property type="component" value="Unassembled WGS sequence"/>
</dbReference>
<evidence type="ECO:0000313" key="6">
    <source>
        <dbReference type="Proteomes" id="UP000183760"/>
    </source>
</evidence>
<dbReference type="Pfam" id="PF07995">
    <property type="entry name" value="GSDH"/>
    <property type="match status" value="1"/>
</dbReference>
<keyword evidence="6" id="KW-1185">Reference proteome</keyword>
<comment type="caution">
    <text evidence="4">The sequence shown here is derived from an EMBL/GenBank/DDBJ whole genome shotgun (WGS) entry which is preliminary data.</text>
</comment>
<feature type="region of interest" description="Disordered" evidence="1">
    <location>
        <begin position="27"/>
        <end position="55"/>
    </location>
</feature>
<dbReference type="STRING" id="1334629.MFUL124B02_37555"/>
<reference evidence="5 6" key="1">
    <citation type="submission" date="2016-10" db="EMBL/GenBank/DDBJ databases">
        <authorList>
            <person name="Varghese N."/>
            <person name="Submissions S."/>
        </authorList>
    </citation>
    <scope>NUCLEOTIDE SEQUENCE [LARGE SCALE GENOMIC DNA]</scope>
    <source>
        <strain evidence="5 6">DSM 16525</strain>
    </source>
</reference>
<evidence type="ECO:0000313" key="7">
    <source>
        <dbReference type="Proteomes" id="UP000321514"/>
    </source>
</evidence>
<name>A0A511SZ37_MYXFU</name>
<dbReference type="Gene3D" id="2.120.10.30">
    <property type="entry name" value="TolB, C-terminal domain"/>
    <property type="match status" value="1"/>
</dbReference>
<dbReference type="InterPro" id="IPR012938">
    <property type="entry name" value="Glc/Sorbosone_DH"/>
</dbReference>
<feature type="signal peptide" evidence="2">
    <location>
        <begin position="1"/>
        <end position="24"/>
    </location>
</feature>
<dbReference type="PANTHER" id="PTHR19328">
    <property type="entry name" value="HEDGEHOG-INTERACTING PROTEIN"/>
    <property type="match status" value="1"/>
</dbReference>
<dbReference type="SUPFAM" id="SSF50952">
    <property type="entry name" value="Soluble quinoprotein glucose dehydrogenase"/>
    <property type="match status" value="1"/>
</dbReference>
<evidence type="ECO:0000256" key="1">
    <source>
        <dbReference type="SAM" id="MobiDB-lite"/>
    </source>
</evidence>
<keyword evidence="2" id="KW-0732">Signal</keyword>
<dbReference type="Proteomes" id="UP000183760">
    <property type="component" value="Unassembled WGS sequence"/>
</dbReference>
<dbReference type="PANTHER" id="PTHR19328:SF75">
    <property type="entry name" value="ALDOSE SUGAR DEHYDROGENASE YLII"/>
    <property type="match status" value="1"/>
</dbReference>
<dbReference type="RefSeq" id="WP_046716311.1">
    <property type="nucleotide sequence ID" value="NZ_BJXR01000021.1"/>
</dbReference>
<dbReference type="EMBL" id="BJXR01000021">
    <property type="protein sequence ID" value="GEN07151.1"/>
    <property type="molecule type" value="Genomic_DNA"/>
</dbReference>
<evidence type="ECO:0000256" key="2">
    <source>
        <dbReference type="SAM" id="SignalP"/>
    </source>
</evidence>
<dbReference type="InterPro" id="IPR011041">
    <property type="entry name" value="Quinoprot_gluc/sorb_DH_b-prop"/>
</dbReference>
<feature type="compositionally biased region" description="Pro residues" evidence="1">
    <location>
        <begin position="28"/>
        <end position="43"/>
    </location>
</feature>
<organism evidence="4 7">
    <name type="scientific">Myxococcus fulvus</name>
    <dbReference type="NCBI Taxonomy" id="33"/>
    <lineage>
        <taxon>Bacteria</taxon>
        <taxon>Pseudomonadati</taxon>
        <taxon>Myxococcota</taxon>
        <taxon>Myxococcia</taxon>
        <taxon>Myxococcales</taxon>
        <taxon>Cystobacterineae</taxon>
        <taxon>Myxococcaceae</taxon>
        <taxon>Myxococcus</taxon>
    </lineage>
</organism>
<evidence type="ECO:0000313" key="5">
    <source>
        <dbReference type="EMBL" id="SET98941.1"/>
    </source>
</evidence>
<dbReference type="AlphaFoldDB" id="A0A511SZ37"/>
<dbReference type="OrthoDB" id="9770043at2"/>
<dbReference type="EMBL" id="FOIB01000004">
    <property type="protein sequence ID" value="SET98941.1"/>
    <property type="molecule type" value="Genomic_DNA"/>
</dbReference>
<evidence type="ECO:0000313" key="4">
    <source>
        <dbReference type="EMBL" id="GEN07151.1"/>
    </source>
</evidence>
<feature type="domain" description="Glucose/Sorbosone dehydrogenase" evidence="3">
    <location>
        <begin position="82"/>
        <end position="421"/>
    </location>
</feature>
<sequence length="425" mass="45501">MRLCLSLSSLACALSLSLTGIAHAQSAAPPPAQTATPAEPPQSPQGAAALASPFPPAFPGQTNGPVVVSQTSYKVTQIANGFNYPWAIAFLPDGRMLVTEKPTGKLYIVTQQGVKSAPVAGLPPVDGRGQGGLMDVEVGPDHAESRYIYWSYYEPREAGNGRPTAGNGLAVARGKLVDGPQPRVDALQIIFRMKPTLDSTLHAGGRIVFHPDGTLFVTLGERSILPGRVQARQLNSHFGKIVRIFPDGTVPSNNPFYNQVGARSEIFSLGHRNILAAALDSRGRLWEAEMGPLGGDELNLVERGKDYGWPTIGYGTEYSGAPIHQSGQGPGMEQPVYFWNPVVSPSGMTIYSGNLFPEWRGNIFIGALSGHALIRLVIQNDRVVGEERLKPAGNGRVREVVQGPEGALYLLTDDPNGRLLKMTPQ</sequence>
<accession>A0A511SZ37</accession>
<dbReference type="InterPro" id="IPR011042">
    <property type="entry name" value="6-blade_b-propeller_TolB-like"/>
</dbReference>
<feature type="chain" id="PRO_5022680759" evidence="2">
    <location>
        <begin position="25"/>
        <end position="425"/>
    </location>
</feature>
<proteinExistence type="predicted"/>
<protein>
    <submittedName>
        <fullName evidence="4">Glucose dehydrogenase</fullName>
    </submittedName>
    <submittedName>
        <fullName evidence="5">Glucose/arabinose dehydrogenase, beta-propeller fold</fullName>
    </submittedName>
</protein>
<reference evidence="4 7" key="2">
    <citation type="submission" date="2019-07" db="EMBL/GenBank/DDBJ databases">
        <title>Whole genome shotgun sequence of Myxococcus fulvus NBRC 100333.</title>
        <authorList>
            <person name="Hosoyama A."/>
            <person name="Uohara A."/>
            <person name="Ohji S."/>
            <person name="Ichikawa N."/>
        </authorList>
    </citation>
    <scope>NUCLEOTIDE SEQUENCE [LARGE SCALE GENOMIC DNA]</scope>
    <source>
        <strain evidence="4 7">NBRC 100333</strain>
    </source>
</reference>
<gene>
    <name evidence="4" type="ORF">MFU01_21880</name>
    <name evidence="5" type="ORF">SAMN05443572_104223</name>
</gene>
<evidence type="ECO:0000259" key="3">
    <source>
        <dbReference type="Pfam" id="PF07995"/>
    </source>
</evidence>